<comment type="function">
    <text evidence="8">Required for box C/D snoRNAs accumulation involved in snoRNA processing, snoRNA transport to the nucleolus and ribosome biogenesis.</text>
</comment>
<dbReference type="Pfam" id="PF04438">
    <property type="entry name" value="zf-HIT"/>
    <property type="match status" value="1"/>
</dbReference>
<sequence>MDSGVLGDLCSVCHTEQPKYRCPRCSTRTCSLECSQRHKKRAPCSGVRDPTAFIKKSDLATPQGVDHDYNFISGLERNLEKYDLRKIQPRYGYGQPDQKARREQAKVNKTNHERKKFLDASRSSGVKLLRAPAGMQRALDNSSRVLKRDTRSSVIVWTVEWLYEDGSRRLRGCYSNDPLHIAFQAAAEDLALVEPIWNKRKRFHLSTEADVAPSAKRPSLAKTSDQNHVPVLNAGSPIVDKVGKGLVGLIDYPSSDSESQRDNIMPSKEFNTTADGDTLRISDTKRQSDMDADLKDQTANYVPEIETSHFEPGTISLRADPTGIDVGLKKAKIGRTEDIQLTAVFIAGVSDIPGEQGTTSLLANTIANQQQAEDANNSQAVQSETPNIPNTLPPITKILKITASNAIIDTDSIAAVNAEIEMSEATENSPQAALTPFEHISDRKMLEAEQATGATDVSMDFVQATMLLPETSVEPNNNEPEPVGTVTEDLMETSDEVFRTKLDPLEVDNEMLDGDNENSGLKSHPVENVVDSLVHISEEPKHEADKSETEPEVVSADIEIEGEGPTEMPSGMPNTSTVAQELLQSATSASRIESEIDSATLVAKRNALKTRADEESLLAMEGDANLPVGTPGTLRLSVDTPKVPTKPSTDIAEDSAQLKPEPQEQKARHANLIAHYQFYLLKPRTSSKKKVLIPVNPKRTIQEILKGKAVLEFPTFHIFQKPLDQLPDEFILEKDYFVELAKQEEEMHALISSMDLPDLNAISATAGAKSREVVNPDDIIAQLRRDVQGT</sequence>
<dbReference type="PANTHER" id="PTHR13483:SF11">
    <property type="entry name" value="ZINC FINGER HIT DOMAIN-CONTAINING PROTEIN 3"/>
    <property type="match status" value="1"/>
</dbReference>
<dbReference type="InterPro" id="IPR057721">
    <property type="entry name" value="BCD1_alpha/beta"/>
</dbReference>
<evidence type="ECO:0000256" key="6">
    <source>
        <dbReference type="ARBA" id="ARBA00022833"/>
    </source>
</evidence>
<evidence type="ECO:0000256" key="8">
    <source>
        <dbReference type="ARBA" id="ARBA00049598"/>
    </source>
</evidence>
<dbReference type="PROSITE" id="PS51083">
    <property type="entry name" value="ZF_HIT"/>
    <property type="match status" value="1"/>
</dbReference>
<dbReference type="GO" id="GO:0048254">
    <property type="term" value="P:snoRNA localization"/>
    <property type="evidence" value="ECO:0007669"/>
    <property type="project" value="TreeGrafter"/>
</dbReference>
<dbReference type="InterPro" id="IPR051639">
    <property type="entry name" value="BCD1"/>
</dbReference>
<organism evidence="16 17">
    <name type="scientific">Microthyrium microscopicum</name>
    <dbReference type="NCBI Taxonomy" id="703497"/>
    <lineage>
        <taxon>Eukaryota</taxon>
        <taxon>Fungi</taxon>
        <taxon>Dikarya</taxon>
        <taxon>Ascomycota</taxon>
        <taxon>Pezizomycotina</taxon>
        <taxon>Dothideomycetes</taxon>
        <taxon>Dothideomycetes incertae sedis</taxon>
        <taxon>Microthyriales</taxon>
        <taxon>Microthyriaceae</taxon>
        <taxon>Microthyrium</taxon>
    </lineage>
</organism>
<dbReference type="SUPFAM" id="SSF144232">
    <property type="entry name" value="HIT/MYND zinc finger-like"/>
    <property type="match status" value="1"/>
</dbReference>
<keyword evidence="2" id="KW-0690">Ribosome biogenesis</keyword>
<feature type="region of interest" description="Disordered" evidence="14">
    <location>
        <begin position="255"/>
        <end position="275"/>
    </location>
</feature>
<evidence type="ECO:0000256" key="13">
    <source>
        <dbReference type="PROSITE-ProRule" id="PRU00453"/>
    </source>
</evidence>
<reference evidence="16" key="1">
    <citation type="journal article" date="2020" name="Stud. Mycol.">
        <title>101 Dothideomycetes genomes: a test case for predicting lifestyles and emergence of pathogens.</title>
        <authorList>
            <person name="Haridas S."/>
            <person name="Albert R."/>
            <person name="Binder M."/>
            <person name="Bloem J."/>
            <person name="Labutti K."/>
            <person name="Salamov A."/>
            <person name="Andreopoulos B."/>
            <person name="Baker S."/>
            <person name="Barry K."/>
            <person name="Bills G."/>
            <person name="Bluhm B."/>
            <person name="Cannon C."/>
            <person name="Castanera R."/>
            <person name="Culley D."/>
            <person name="Daum C."/>
            <person name="Ezra D."/>
            <person name="Gonzalez J."/>
            <person name="Henrissat B."/>
            <person name="Kuo A."/>
            <person name="Liang C."/>
            <person name="Lipzen A."/>
            <person name="Lutzoni F."/>
            <person name="Magnuson J."/>
            <person name="Mondo S."/>
            <person name="Nolan M."/>
            <person name="Ohm R."/>
            <person name="Pangilinan J."/>
            <person name="Park H.-J."/>
            <person name="Ramirez L."/>
            <person name="Alfaro M."/>
            <person name="Sun H."/>
            <person name="Tritt A."/>
            <person name="Yoshinaga Y."/>
            <person name="Zwiers L.-H."/>
            <person name="Turgeon B."/>
            <person name="Goodwin S."/>
            <person name="Spatafora J."/>
            <person name="Crous P."/>
            <person name="Grigoriev I."/>
        </authorList>
    </citation>
    <scope>NUCLEOTIDE SEQUENCE</scope>
    <source>
        <strain evidence="16">CBS 115976</strain>
    </source>
</reference>
<dbReference type="GO" id="GO:0008270">
    <property type="term" value="F:zinc ion binding"/>
    <property type="evidence" value="ECO:0007669"/>
    <property type="project" value="UniProtKB-UniRule"/>
</dbReference>
<evidence type="ECO:0000256" key="1">
    <source>
        <dbReference type="ARBA" id="ARBA00022499"/>
    </source>
</evidence>
<dbReference type="FunFam" id="3.30.60.190:FF:000001">
    <property type="entry name" value="box C/D snoRNA protein 1"/>
    <property type="match status" value="1"/>
</dbReference>
<gene>
    <name evidence="16" type="ORF">BT63DRAFT_480412</name>
</gene>
<dbReference type="Proteomes" id="UP000799302">
    <property type="component" value="Unassembled WGS sequence"/>
</dbReference>
<dbReference type="GO" id="GO:0000463">
    <property type="term" value="P:maturation of LSU-rRNA from tricistronic rRNA transcript (SSU-rRNA, 5.8S rRNA, LSU-rRNA)"/>
    <property type="evidence" value="ECO:0007669"/>
    <property type="project" value="TreeGrafter"/>
</dbReference>
<name>A0A6A6U727_9PEZI</name>
<keyword evidence="6" id="KW-0862">Zinc</keyword>
<keyword evidence="5 13" id="KW-0863">Zinc-finger</keyword>
<feature type="domain" description="HIT-type" evidence="15">
    <location>
        <begin position="10"/>
        <end position="44"/>
    </location>
</feature>
<evidence type="ECO:0000256" key="4">
    <source>
        <dbReference type="ARBA" id="ARBA00022723"/>
    </source>
</evidence>
<dbReference type="Gene3D" id="3.30.60.190">
    <property type="match status" value="1"/>
</dbReference>
<dbReference type="GO" id="GO:0005634">
    <property type="term" value="C:nucleus"/>
    <property type="evidence" value="ECO:0007669"/>
    <property type="project" value="TreeGrafter"/>
</dbReference>
<comment type="similarity">
    <text evidence="9">Belongs to the BCD1 family.</text>
</comment>
<evidence type="ECO:0000256" key="9">
    <source>
        <dbReference type="ARBA" id="ARBA00049654"/>
    </source>
</evidence>
<evidence type="ECO:0000256" key="10">
    <source>
        <dbReference type="ARBA" id="ARBA00061949"/>
    </source>
</evidence>
<dbReference type="InterPro" id="IPR007529">
    <property type="entry name" value="Znf_HIT"/>
</dbReference>
<evidence type="ECO:0000256" key="5">
    <source>
        <dbReference type="ARBA" id="ARBA00022771"/>
    </source>
</evidence>
<feature type="region of interest" description="Disordered" evidence="14">
    <location>
        <begin position="211"/>
        <end position="232"/>
    </location>
</feature>
<evidence type="ECO:0000259" key="15">
    <source>
        <dbReference type="PROSITE" id="PS51083"/>
    </source>
</evidence>
<evidence type="ECO:0000256" key="12">
    <source>
        <dbReference type="ARBA" id="ARBA00077531"/>
    </source>
</evidence>
<accession>A0A6A6U727</accession>
<evidence type="ECO:0000256" key="3">
    <source>
        <dbReference type="ARBA" id="ARBA00022553"/>
    </source>
</evidence>
<proteinExistence type="inferred from homology"/>
<dbReference type="AlphaFoldDB" id="A0A6A6U727"/>
<dbReference type="CDD" id="cd23023">
    <property type="entry name" value="zf-HIT_BCD1"/>
    <property type="match status" value="1"/>
</dbReference>
<keyword evidence="3" id="KW-0597">Phosphoprotein</keyword>
<evidence type="ECO:0000256" key="14">
    <source>
        <dbReference type="SAM" id="MobiDB-lite"/>
    </source>
</evidence>
<evidence type="ECO:0000313" key="17">
    <source>
        <dbReference type="Proteomes" id="UP000799302"/>
    </source>
</evidence>
<dbReference type="GO" id="GO:0070761">
    <property type="term" value="C:pre-snoRNP complex"/>
    <property type="evidence" value="ECO:0007669"/>
    <property type="project" value="TreeGrafter"/>
</dbReference>
<evidence type="ECO:0000256" key="7">
    <source>
        <dbReference type="ARBA" id="ARBA00022843"/>
    </source>
</evidence>
<keyword evidence="4" id="KW-0479">Metal-binding</keyword>
<dbReference type="PANTHER" id="PTHR13483">
    <property type="entry name" value="BOX C_D SNORNA PROTEIN 1-RELATED"/>
    <property type="match status" value="1"/>
</dbReference>
<feature type="region of interest" description="Disordered" evidence="14">
    <location>
        <begin position="630"/>
        <end position="650"/>
    </location>
</feature>
<evidence type="ECO:0000256" key="2">
    <source>
        <dbReference type="ARBA" id="ARBA00022517"/>
    </source>
</evidence>
<dbReference type="GO" id="GO:0000492">
    <property type="term" value="P:box C/D snoRNP assembly"/>
    <property type="evidence" value="ECO:0007669"/>
    <property type="project" value="TreeGrafter"/>
</dbReference>
<evidence type="ECO:0000256" key="11">
    <source>
        <dbReference type="ARBA" id="ARBA00068630"/>
    </source>
</evidence>
<keyword evidence="17" id="KW-1185">Reference proteome</keyword>
<keyword evidence="7" id="KW-0832">Ubl conjugation</keyword>
<evidence type="ECO:0000313" key="16">
    <source>
        <dbReference type="EMBL" id="KAF2667446.1"/>
    </source>
</evidence>
<dbReference type="EMBL" id="MU004237">
    <property type="protein sequence ID" value="KAF2667446.1"/>
    <property type="molecule type" value="Genomic_DNA"/>
</dbReference>
<comment type="subunit">
    <text evidence="10">Interacts with FBL, SNU13, NOP58, NUFIP1, RUVBL1, RUVBL2 and TAF9. Interacts (via HIT-type zinc finger) with the RUVBL1/RUVBL2 complex in the presence of ADP.</text>
</comment>
<protein>
    <recommendedName>
        <fullName evidence="11">Box C/D snoRNA protein 1</fullName>
    </recommendedName>
    <alternativeName>
        <fullName evidence="12">Zinc finger HIT domain-containing protein 6</fullName>
    </alternativeName>
</protein>
<dbReference type="Pfam" id="PF25790">
    <property type="entry name" value="BCD1"/>
    <property type="match status" value="2"/>
</dbReference>
<dbReference type="OrthoDB" id="272357at2759"/>
<keyword evidence="1" id="KW-1017">Isopeptide bond</keyword>